<evidence type="ECO:0000256" key="1">
    <source>
        <dbReference type="SAM" id="Coils"/>
    </source>
</evidence>
<comment type="caution">
    <text evidence="2">The sequence shown here is derived from an EMBL/GenBank/DDBJ whole genome shotgun (WGS) entry which is preliminary data.</text>
</comment>
<dbReference type="PANTHER" id="PTHR21596:SF23">
    <property type="entry name" value="FACTOR OF DNA METHYLATION 4"/>
    <property type="match status" value="1"/>
</dbReference>
<dbReference type="Proteomes" id="UP000516437">
    <property type="component" value="Chromosome 1"/>
</dbReference>
<dbReference type="AlphaFoldDB" id="A0A6A1WKY9"/>
<dbReference type="PANTHER" id="PTHR21596">
    <property type="entry name" value="RIBONUCLEASE P SUBUNIT P38"/>
    <property type="match status" value="1"/>
</dbReference>
<organism evidence="2 3">
    <name type="scientific">Morella rubra</name>
    <name type="common">Chinese bayberry</name>
    <dbReference type="NCBI Taxonomy" id="262757"/>
    <lineage>
        <taxon>Eukaryota</taxon>
        <taxon>Viridiplantae</taxon>
        <taxon>Streptophyta</taxon>
        <taxon>Embryophyta</taxon>
        <taxon>Tracheophyta</taxon>
        <taxon>Spermatophyta</taxon>
        <taxon>Magnoliopsida</taxon>
        <taxon>eudicotyledons</taxon>
        <taxon>Gunneridae</taxon>
        <taxon>Pentapetalae</taxon>
        <taxon>rosids</taxon>
        <taxon>fabids</taxon>
        <taxon>Fagales</taxon>
        <taxon>Myricaceae</taxon>
        <taxon>Morella</taxon>
    </lineage>
</organism>
<dbReference type="EMBL" id="RXIC02000019">
    <property type="protein sequence ID" value="KAB1225965.1"/>
    <property type="molecule type" value="Genomic_DNA"/>
</dbReference>
<name>A0A6A1WKY9_9ROSI</name>
<reference evidence="2 3" key="1">
    <citation type="journal article" date="2019" name="Plant Biotechnol. J.">
        <title>The red bayberry genome and genetic basis of sex determination.</title>
        <authorList>
            <person name="Jia H.M."/>
            <person name="Jia H.J."/>
            <person name="Cai Q.L."/>
            <person name="Wang Y."/>
            <person name="Zhao H.B."/>
            <person name="Yang W.F."/>
            <person name="Wang G.Y."/>
            <person name="Li Y.H."/>
            <person name="Zhan D.L."/>
            <person name="Shen Y.T."/>
            <person name="Niu Q.F."/>
            <person name="Chang L."/>
            <person name="Qiu J."/>
            <person name="Zhao L."/>
            <person name="Xie H.B."/>
            <person name="Fu W.Y."/>
            <person name="Jin J."/>
            <person name="Li X.W."/>
            <person name="Jiao Y."/>
            <person name="Zhou C.C."/>
            <person name="Tu T."/>
            <person name="Chai C.Y."/>
            <person name="Gao J.L."/>
            <person name="Fan L.J."/>
            <person name="van de Weg E."/>
            <person name="Wang J.Y."/>
            <person name="Gao Z.S."/>
        </authorList>
    </citation>
    <scope>NUCLEOTIDE SEQUENCE [LARGE SCALE GENOMIC DNA]</scope>
    <source>
        <tissue evidence="2">Leaves</tissue>
    </source>
</reference>
<sequence>MQYKERAKESKPRGSREGLLLRIREEIISATLGENGADLCNHARSRVSPSTNAMATLEQKRADEKFLTLAAEQKREKENLHRKIIELEKKLEAKQALELEVEGMRGALQVMKHMGDDGDMEVKTKMVEIGKD</sequence>
<dbReference type="GO" id="GO:0080188">
    <property type="term" value="P:gene silencing by siRNA-directed DNA methylation"/>
    <property type="evidence" value="ECO:0007669"/>
    <property type="project" value="InterPro"/>
</dbReference>
<evidence type="ECO:0000313" key="3">
    <source>
        <dbReference type="Proteomes" id="UP000516437"/>
    </source>
</evidence>
<dbReference type="InterPro" id="IPR045177">
    <property type="entry name" value="FDM1-5/IDN2"/>
</dbReference>
<proteinExistence type="predicted"/>
<gene>
    <name evidence="2" type="ORF">CJ030_MR1G018336</name>
</gene>
<accession>A0A6A1WKY9</accession>
<protein>
    <submittedName>
        <fullName evidence="2">Uncharacterized protein</fullName>
    </submittedName>
</protein>
<evidence type="ECO:0000313" key="2">
    <source>
        <dbReference type="EMBL" id="KAB1225965.1"/>
    </source>
</evidence>
<keyword evidence="1" id="KW-0175">Coiled coil</keyword>
<feature type="coiled-coil region" evidence="1">
    <location>
        <begin position="70"/>
        <end position="97"/>
    </location>
</feature>
<keyword evidence="3" id="KW-1185">Reference proteome</keyword>
<dbReference type="OrthoDB" id="1745217at2759"/>